<comment type="caution">
    <text evidence="1">The sequence shown here is derived from an EMBL/GenBank/DDBJ whole genome shotgun (WGS) entry which is preliminary data.</text>
</comment>
<accession>A0A7J8H9Q1</accession>
<organism evidence="1 2">
    <name type="scientific">Molossus molossus</name>
    <name type="common">Pallas' mastiff bat</name>
    <name type="synonym">Vespertilio molossus</name>
    <dbReference type="NCBI Taxonomy" id="27622"/>
    <lineage>
        <taxon>Eukaryota</taxon>
        <taxon>Metazoa</taxon>
        <taxon>Chordata</taxon>
        <taxon>Craniata</taxon>
        <taxon>Vertebrata</taxon>
        <taxon>Euteleostomi</taxon>
        <taxon>Mammalia</taxon>
        <taxon>Eutheria</taxon>
        <taxon>Laurasiatheria</taxon>
        <taxon>Chiroptera</taxon>
        <taxon>Yangochiroptera</taxon>
        <taxon>Molossidae</taxon>
        <taxon>Molossus</taxon>
    </lineage>
</organism>
<gene>
    <name evidence="1" type="ORF">HJG59_002213</name>
</gene>
<protein>
    <submittedName>
        <fullName evidence="1">Coiled-coil domain containing 136</fullName>
    </submittedName>
</protein>
<dbReference type="EMBL" id="JACASF010000007">
    <property type="protein sequence ID" value="KAF6469084.1"/>
    <property type="molecule type" value="Genomic_DNA"/>
</dbReference>
<proteinExistence type="predicted"/>
<sequence length="56" mass="6368">MTCRASVRNCLVSCKTYIFIARPVRRSRGGCRGSSSVPRMRCFGFRLPTMPPRTRS</sequence>
<reference evidence="1 2" key="1">
    <citation type="journal article" date="2020" name="Nature">
        <title>Six reference-quality genomes reveal evolution of bat adaptations.</title>
        <authorList>
            <person name="Jebb D."/>
            <person name="Huang Z."/>
            <person name="Pippel M."/>
            <person name="Hughes G.M."/>
            <person name="Lavrichenko K."/>
            <person name="Devanna P."/>
            <person name="Winkler S."/>
            <person name="Jermiin L.S."/>
            <person name="Skirmuntt E.C."/>
            <person name="Katzourakis A."/>
            <person name="Burkitt-Gray L."/>
            <person name="Ray D.A."/>
            <person name="Sullivan K.A.M."/>
            <person name="Roscito J.G."/>
            <person name="Kirilenko B.M."/>
            <person name="Davalos L.M."/>
            <person name="Corthals A.P."/>
            <person name="Power M.L."/>
            <person name="Jones G."/>
            <person name="Ransome R.D."/>
            <person name="Dechmann D.K.N."/>
            <person name="Locatelli A.G."/>
            <person name="Puechmaille S.J."/>
            <person name="Fedrigo O."/>
            <person name="Jarvis E.D."/>
            <person name="Hiller M."/>
            <person name="Vernes S.C."/>
            <person name="Myers E.W."/>
            <person name="Teeling E.C."/>
        </authorList>
    </citation>
    <scope>NUCLEOTIDE SEQUENCE [LARGE SCALE GENOMIC DNA]</scope>
    <source>
        <strain evidence="1">MMolMol1</strain>
        <tissue evidence="1">Muscle</tissue>
    </source>
</reference>
<evidence type="ECO:0000313" key="1">
    <source>
        <dbReference type="EMBL" id="KAF6469084.1"/>
    </source>
</evidence>
<evidence type="ECO:0000313" key="2">
    <source>
        <dbReference type="Proteomes" id="UP000550707"/>
    </source>
</evidence>
<keyword evidence="2" id="KW-1185">Reference proteome</keyword>
<dbReference type="Proteomes" id="UP000550707">
    <property type="component" value="Unassembled WGS sequence"/>
</dbReference>
<dbReference type="AlphaFoldDB" id="A0A7J8H9Q1"/>
<name>A0A7J8H9Q1_MOLMO</name>